<comment type="catalytic activity">
    <reaction evidence="1">
        <text>dCTP + H2O = dCMP + diphosphate + H(+)</text>
        <dbReference type="Rhea" id="RHEA:22636"/>
        <dbReference type="ChEBI" id="CHEBI:15377"/>
        <dbReference type="ChEBI" id="CHEBI:15378"/>
        <dbReference type="ChEBI" id="CHEBI:33019"/>
        <dbReference type="ChEBI" id="CHEBI:57566"/>
        <dbReference type="ChEBI" id="CHEBI:61481"/>
        <dbReference type="EC" id="3.6.1.12"/>
    </reaction>
</comment>
<sequence length="171" mass="19502">MTGREVEIAGAEKVATQLESKKSWSAFMPPEKEVTLKDLGRKMADFAADREWDQFHSPRNLLLALVGEVGELSEIFQWKGEVPRGLCDWNDAEKEHLGEELSDVLLYLVRLADVCNVNLGESALRKLQKNAVKYPVELCKGNSKKYRELAKKGTVRRNMNNTENIVFHERL</sequence>
<dbReference type="EC" id="3.6.1.12" evidence="1"/>
<organism evidence="2 3">
    <name type="scientific">Ceratodon purpureus</name>
    <name type="common">Fire moss</name>
    <name type="synonym">Dicranum purpureum</name>
    <dbReference type="NCBI Taxonomy" id="3225"/>
    <lineage>
        <taxon>Eukaryota</taxon>
        <taxon>Viridiplantae</taxon>
        <taxon>Streptophyta</taxon>
        <taxon>Embryophyta</taxon>
        <taxon>Bryophyta</taxon>
        <taxon>Bryophytina</taxon>
        <taxon>Bryopsida</taxon>
        <taxon>Dicranidae</taxon>
        <taxon>Pseudoditrichales</taxon>
        <taxon>Ditrichaceae</taxon>
        <taxon>Ceratodon</taxon>
    </lineage>
</organism>
<comment type="subcellular location">
    <subcellularLocation>
        <location evidence="1">Cytoplasm</location>
        <location evidence="1">Cytosol</location>
    </subcellularLocation>
</comment>
<protein>
    <recommendedName>
        <fullName evidence="1">dCTP pyrophosphatase 1</fullName>
        <ecNumber evidence="1">3.6.1.12</ecNumber>
    </recommendedName>
</protein>
<proteinExistence type="predicted"/>
<dbReference type="Gene3D" id="1.10.287.1080">
    <property type="entry name" value="MazG-like"/>
    <property type="match status" value="1"/>
</dbReference>
<dbReference type="AlphaFoldDB" id="A0A8T0GSN4"/>
<dbReference type="PANTHER" id="PTHR14552:SF21">
    <property type="entry name" value="DCTP PYROPHOSPHATASE 1"/>
    <property type="match status" value="1"/>
</dbReference>
<keyword evidence="1" id="KW-0479">Metal-binding</keyword>
<dbReference type="CDD" id="cd11537">
    <property type="entry name" value="NTP-PPase_RS21-C6_like"/>
    <property type="match status" value="1"/>
</dbReference>
<evidence type="ECO:0000256" key="1">
    <source>
        <dbReference type="PIRNR" id="PIRNR029826"/>
    </source>
</evidence>
<dbReference type="GO" id="GO:0000287">
    <property type="term" value="F:magnesium ion binding"/>
    <property type="evidence" value="ECO:0007669"/>
    <property type="project" value="UniProtKB-UniRule"/>
</dbReference>
<name>A0A8T0GSN4_CERPU</name>
<dbReference type="Pfam" id="PF12643">
    <property type="entry name" value="MazG-like"/>
    <property type="match status" value="1"/>
</dbReference>
<comment type="caution">
    <text evidence="2">The sequence shown here is derived from an EMBL/GenBank/DDBJ whole genome shotgun (WGS) entry which is preliminary data.</text>
</comment>
<gene>
    <name evidence="2" type="ORF">KC19_10G143500</name>
</gene>
<comment type="subunit">
    <text evidence="1">Homotetramer.</text>
</comment>
<dbReference type="GO" id="GO:0005829">
    <property type="term" value="C:cytosol"/>
    <property type="evidence" value="ECO:0007669"/>
    <property type="project" value="UniProtKB-SubCell"/>
</dbReference>
<keyword evidence="3" id="KW-1185">Reference proteome</keyword>
<reference evidence="2" key="1">
    <citation type="submission" date="2020-06" db="EMBL/GenBank/DDBJ databases">
        <title>WGS assembly of Ceratodon purpureus strain R40.</title>
        <authorList>
            <person name="Carey S.B."/>
            <person name="Jenkins J."/>
            <person name="Shu S."/>
            <person name="Lovell J.T."/>
            <person name="Sreedasyam A."/>
            <person name="Maumus F."/>
            <person name="Tiley G.P."/>
            <person name="Fernandez-Pozo N."/>
            <person name="Barry K."/>
            <person name="Chen C."/>
            <person name="Wang M."/>
            <person name="Lipzen A."/>
            <person name="Daum C."/>
            <person name="Saski C.A."/>
            <person name="Payton A.C."/>
            <person name="Mcbreen J.C."/>
            <person name="Conrad R.E."/>
            <person name="Kollar L.M."/>
            <person name="Olsson S."/>
            <person name="Huttunen S."/>
            <person name="Landis J.B."/>
            <person name="Wickett N.J."/>
            <person name="Johnson M.G."/>
            <person name="Rensing S.A."/>
            <person name="Grimwood J."/>
            <person name="Schmutz J."/>
            <person name="Mcdaniel S.F."/>
        </authorList>
    </citation>
    <scope>NUCLEOTIDE SEQUENCE</scope>
    <source>
        <strain evidence="2">R40</strain>
    </source>
</reference>
<evidence type="ECO:0000313" key="2">
    <source>
        <dbReference type="EMBL" id="KAG0559972.1"/>
    </source>
</evidence>
<dbReference type="InterPro" id="IPR025984">
    <property type="entry name" value="DCTPP"/>
</dbReference>
<keyword evidence="1" id="KW-0963">Cytoplasm</keyword>
<keyword evidence="1" id="KW-0378">Hydrolase</keyword>
<comment type="cofactor">
    <cofactor evidence="1">
        <name>Mg(2+)</name>
        <dbReference type="ChEBI" id="CHEBI:18420"/>
    </cofactor>
</comment>
<dbReference type="GO" id="GO:0047840">
    <property type="term" value="F:dCTP diphosphatase activity"/>
    <property type="evidence" value="ECO:0007669"/>
    <property type="project" value="UniProtKB-UniRule"/>
</dbReference>
<dbReference type="GO" id="GO:0006253">
    <property type="term" value="P:dCTP catabolic process"/>
    <property type="evidence" value="ECO:0007669"/>
    <property type="project" value="UniProtKB-UniRule"/>
</dbReference>
<keyword evidence="1" id="KW-0460">Magnesium</keyword>
<accession>A0A8T0GSN4</accession>
<comment type="function">
    <text evidence="1">Hydrolyzes deoxynucleoside triphosphates (dNTPs) to the corresponding nucleoside monophosphates. Has a strong preference for dCTP and its analogs including 5-iodo-dCTP and 5-methyl-dCTP for which it may even have a higher efficiency. May protect DNA or RNA against the incorporation of these genotoxic nucleotide analogs through their catabolism.</text>
</comment>
<dbReference type="PANTHER" id="PTHR14552">
    <property type="match status" value="1"/>
</dbReference>
<dbReference type="Proteomes" id="UP000822688">
    <property type="component" value="Chromosome 10"/>
</dbReference>
<dbReference type="SUPFAM" id="SSF101386">
    <property type="entry name" value="all-alpha NTP pyrophosphatases"/>
    <property type="match status" value="1"/>
</dbReference>
<evidence type="ECO:0000313" key="3">
    <source>
        <dbReference type="Proteomes" id="UP000822688"/>
    </source>
</evidence>
<dbReference type="GO" id="GO:0042262">
    <property type="term" value="P:DNA protection"/>
    <property type="evidence" value="ECO:0007669"/>
    <property type="project" value="UniProtKB-UniRule"/>
</dbReference>
<dbReference type="EMBL" id="CM026431">
    <property type="protein sequence ID" value="KAG0559972.1"/>
    <property type="molecule type" value="Genomic_DNA"/>
</dbReference>